<dbReference type="PANTHER" id="PTHR42703:SF1">
    <property type="entry name" value="NA(+)_H(+) ANTIPORTER SUBUNIT D1"/>
    <property type="match status" value="1"/>
</dbReference>
<keyword evidence="4 7" id="KW-0812">Transmembrane</keyword>
<evidence type="ECO:0000256" key="6">
    <source>
        <dbReference type="ARBA" id="ARBA00023136"/>
    </source>
</evidence>
<feature type="transmembrane region" description="Helical" evidence="8">
    <location>
        <begin position="829"/>
        <end position="849"/>
    </location>
</feature>
<name>A0A9X3E5S6_9HYPH</name>
<feature type="transmembrane region" description="Helical" evidence="8">
    <location>
        <begin position="541"/>
        <end position="557"/>
    </location>
</feature>
<dbReference type="AlphaFoldDB" id="A0A9X3E5S6"/>
<accession>A0A9X3E5S6</accession>
<feature type="transmembrane region" description="Helical" evidence="8">
    <location>
        <begin position="701"/>
        <end position="718"/>
    </location>
</feature>
<evidence type="ECO:0000256" key="7">
    <source>
        <dbReference type="RuleBase" id="RU000320"/>
    </source>
</evidence>
<keyword evidence="11" id="KW-1185">Reference proteome</keyword>
<organism evidence="10 11">
    <name type="scientific">Kaistia nematophila</name>
    <dbReference type="NCBI Taxonomy" id="2994654"/>
    <lineage>
        <taxon>Bacteria</taxon>
        <taxon>Pseudomonadati</taxon>
        <taxon>Pseudomonadota</taxon>
        <taxon>Alphaproteobacteria</taxon>
        <taxon>Hyphomicrobiales</taxon>
        <taxon>Kaistiaceae</taxon>
        <taxon>Kaistia</taxon>
    </lineage>
</organism>
<dbReference type="EMBL" id="JAPKNK010000014">
    <property type="protein sequence ID" value="MCX5572069.1"/>
    <property type="molecule type" value="Genomic_DNA"/>
</dbReference>
<feature type="transmembrane region" description="Helical" evidence="8">
    <location>
        <begin position="513"/>
        <end position="534"/>
    </location>
</feature>
<feature type="transmembrane region" description="Helical" evidence="8">
    <location>
        <begin position="1007"/>
        <end position="1031"/>
    </location>
</feature>
<feature type="transmembrane region" description="Helical" evidence="8">
    <location>
        <begin position="364"/>
        <end position="382"/>
    </location>
</feature>
<feature type="domain" description="NADH:quinone oxidoreductase/Mrp antiporter transmembrane" evidence="9">
    <location>
        <begin position="563"/>
        <end position="843"/>
    </location>
</feature>
<dbReference type="GO" id="GO:0005886">
    <property type="term" value="C:plasma membrane"/>
    <property type="evidence" value="ECO:0007669"/>
    <property type="project" value="UniProtKB-SubCell"/>
</dbReference>
<evidence type="ECO:0000256" key="3">
    <source>
        <dbReference type="ARBA" id="ARBA00022475"/>
    </source>
</evidence>
<feature type="transmembrane region" description="Helical" evidence="8">
    <location>
        <begin position="321"/>
        <end position="344"/>
    </location>
</feature>
<comment type="caution">
    <text evidence="10">The sequence shown here is derived from an EMBL/GenBank/DDBJ whole genome shotgun (WGS) entry which is preliminary data.</text>
</comment>
<dbReference type="InterPro" id="IPR050586">
    <property type="entry name" value="CPA3_Na-H_Antiporter_D"/>
</dbReference>
<feature type="transmembrane region" description="Helical" evidence="8">
    <location>
        <begin position="753"/>
        <end position="775"/>
    </location>
</feature>
<feature type="transmembrane region" description="Helical" evidence="8">
    <location>
        <begin position="466"/>
        <end position="483"/>
    </location>
</feature>
<feature type="transmembrane region" description="Helical" evidence="8">
    <location>
        <begin position="38"/>
        <end position="59"/>
    </location>
</feature>
<evidence type="ECO:0000256" key="5">
    <source>
        <dbReference type="ARBA" id="ARBA00022989"/>
    </source>
</evidence>
<feature type="transmembrane region" description="Helical" evidence="8">
    <location>
        <begin position="787"/>
        <end position="809"/>
    </location>
</feature>
<dbReference type="Pfam" id="PF00361">
    <property type="entry name" value="Proton_antipo_M"/>
    <property type="match status" value="2"/>
</dbReference>
<feature type="transmembrane region" description="Helical" evidence="8">
    <location>
        <begin position="634"/>
        <end position="654"/>
    </location>
</feature>
<dbReference type="PANTHER" id="PTHR42703">
    <property type="entry name" value="NADH DEHYDROGENASE"/>
    <property type="match status" value="1"/>
</dbReference>
<dbReference type="Proteomes" id="UP001144805">
    <property type="component" value="Unassembled WGS sequence"/>
</dbReference>
<evidence type="ECO:0000259" key="9">
    <source>
        <dbReference type="Pfam" id="PF00361"/>
    </source>
</evidence>
<feature type="transmembrane region" description="Helical" evidence="8">
    <location>
        <begin position="490"/>
        <end position="507"/>
    </location>
</feature>
<feature type="transmembrane region" description="Helical" evidence="8">
    <location>
        <begin position="197"/>
        <end position="219"/>
    </location>
</feature>
<dbReference type="GO" id="GO:0008137">
    <property type="term" value="F:NADH dehydrogenase (ubiquinone) activity"/>
    <property type="evidence" value="ECO:0007669"/>
    <property type="project" value="InterPro"/>
</dbReference>
<feature type="transmembrane region" description="Helical" evidence="8">
    <location>
        <begin position="930"/>
        <end position="949"/>
    </location>
</feature>
<feature type="transmembrane region" description="Helical" evidence="8">
    <location>
        <begin position="666"/>
        <end position="689"/>
    </location>
</feature>
<feature type="transmembrane region" description="Helical" evidence="8">
    <location>
        <begin position="725"/>
        <end position="747"/>
    </location>
</feature>
<feature type="domain" description="NADH:quinone oxidoreductase/Mrp antiporter transmembrane" evidence="9">
    <location>
        <begin position="129"/>
        <end position="412"/>
    </location>
</feature>
<feature type="transmembrane region" description="Helical" evidence="8">
    <location>
        <begin position="295"/>
        <end position="315"/>
    </location>
</feature>
<dbReference type="InterPro" id="IPR001750">
    <property type="entry name" value="ND/Mrp_TM"/>
</dbReference>
<feature type="transmembrane region" description="Helical" evidence="8">
    <location>
        <begin position="563"/>
        <end position="581"/>
    </location>
</feature>
<keyword evidence="6 8" id="KW-0472">Membrane</keyword>
<protein>
    <submittedName>
        <fullName evidence="10">Proton-conducting transporter membrane subunit</fullName>
    </submittedName>
</protein>
<feature type="transmembrane region" description="Helical" evidence="8">
    <location>
        <begin position="132"/>
        <end position="149"/>
    </location>
</feature>
<feature type="transmembrane region" description="Helical" evidence="8">
    <location>
        <begin position="267"/>
        <end position="286"/>
    </location>
</feature>
<feature type="transmembrane region" description="Helical" evidence="8">
    <location>
        <begin position="593"/>
        <end position="614"/>
    </location>
</feature>
<keyword evidence="5 8" id="KW-1133">Transmembrane helix</keyword>
<dbReference type="PRINTS" id="PR01437">
    <property type="entry name" value="NUOXDRDTASE4"/>
</dbReference>
<keyword evidence="3" id="KW-1003">Cell membrane</keyword>
<proteinExistence type="inferred from homology"/>
<dbReference type="InterPro" id="IPR003918">
    <property type="entry name" value="NADH_UbQ_OxRdtase"/>
</dbReference>
<evidence type="ECO:0000256" key="1">
    <source>
        <dbReference type="ARBA" id="ARBA00004651"/>
    </source>
</evidence>
<gene>
    <name evidence="10" type="ORF">OSH07_22900</name>
</gene>
<feature type="transmembrane region" description="Helical" evidence="8">
    <location>
        <begin position="161"/>
        <end position="185"/>
    </location>
</feature>
<comment type="similarity">
    <text evidence="2">Belongs to the CPA3 antiporters (TC 2.A.63) subunit D family.</text>
</comment>
<feature type="transmembrane region" description="Helical" evidence="8">
    <location>
        <begin position="402"/>
        <end position="419"/>
    </location>
</feature>
<dbReference type="RefSeq" id="WP_266341031.1">
    <property type="nucleotide sequence ID" value="NZ_JAPKNK010000014.1"/>
</dbReference>
<dbReference type="GO" id="GO:0042773">
    <property type="term" value="P:ATP synthesis coupled electron transport"/>
    <property type="evidence" value="ECO:0007669"/>
    <property type="project" value="InterPro"/>
</dbReference>
<evidence type="ECO:0000256" key="2">
    <source>
        <dbReference type="ARBA" id="ARBA00005346"/>
    </source>
</evidence>
<feature type="transmembrane region" description="Helical" evidence="8">
    <location>
        <begin position="6"/>
        <end position="26"/>
    </location>
</feature>
<evidence type="ECO:0000256" key="8">
    <source>
        <dbReference type="SAM" id="Phobius"/>
    </source>
</evidence>
<feature type="transmembrane region" description="Helical" evidence="8">
    <location>
        <begin position="109"/>
        <end position="126"/>
    </location>
</feature>
<feature type="transmembrane region" description="Helical" evidence="8">
    <location>
        <begin position="79"/>
        <end position="102"/>
    </location>
</feature>
<sequence>MVDALFHPLNIFLLGLGGGFVIPLLYRLGKPWLHAGFFVALAGIVAVSGVSFLGLLQGGPTIEVLTAVGAPPLSINLRFGIWEGFFTFGVNLVGLLGALHLWDRLKGNYGALLLYLILVMGIDGMVMTRDLFNLFVFLEIVSIATYGLLSLERSAAAMAAAFKYIMATVIASTLFLLGTVLLYYVTGTLNIDALIEARAQITGPIGAAALVMVLACLILELKPFPANGWGLDVYETAPSGVASMVSVGVSAGVFFALMKLLPLFQDQLGIIAVSGGVSFLFSNLIGCKQTKVQRLLGYSSISQMGLMMLALALLTEIGATASIPLVVGGLFVNHLLAKAGLFWLAGVLRQDDVDARTSLSGRPLLLALLAMFLVAIAGLPPFPGFWAKWELVLQLASAGRLPWIAVILTGSLLEAAYMFHWFVRAMRPSDAKAEAGPDTVALLPVYGIALLLAISGYVAARLSGAASPWIFAPLATGIVLYALDRLPGRVKAVLMLLAVALVGSWLAESATGIAWLFAVLLLAGSLVIAAASLYRDDARPGYFPMLAVLLLSIPALLRSVTSLEFFFSWEIITLASCFLIAKGRGAGPHVLSFLLFSLVSAFCLLGGFAGIASVSGTTSLSALMTAGPDATTALVLLGIGFLIKAGAIGVHVWLPGAYSEADDDFTAMLSAVVSKVAIFGLLTGTYLAIRSQAALELAHGMAWVGMLTTIAGAVLALRQTDFKRLLAFSSMSQLGYIVTAIALMSHLGWVTALYLVANHMMVKGILFLAIAGIILRTGTRQFGETGGLARAMPVTFVLFLVAIVSMSGLPPLMGFGGKWLLLSAMTDKGWNFLAAAGLLATFLGFLYMIRLVAGLFLGKRVAGQANVRELPLALLVPQALLVVGILVLSLYPKLLMDPVSAAIDPQFASTLVWQGMSLYTIYGYWNPTPVMIIAVAVAAVLGVIAWAVYRSGLRGSGNLARFYAYYRRVIEQAMPPVATLFWQGVTDFTLATAATFRQVYTGNGQTYAMVVLFYFLALYLASTGPAGFWIAG</sequence>
<feature type="transmembrane region" description="Helical" evidence="8">
    <location>
        <begin position="440"/>
        <end position="460"/>
    </location>
</feature>
<comment type="subcellular location">
    <subcellularLocation>
        <location evidence="1">Cell membrane</location>
        <topology evidence="1">Multi-pass membrane protein</topology>
    </subcellularLocation>
    <subcellularLocation>
        <location evidence="7">Membrane</location>
        <topology evidence="7">Multi-pass membrane protein</topology>
    </subcellularLocation>
</comment>
<evidence type="ECO:0000313" key="11">
    <source>
        <dbReference type="Proteomes" id="UP001144805"/>
    </source>
</evidence>
<feature type="transmembrane region" description="Helical" evidence="8">
    <location>
        <begin position="870"/>
        <end position="891"/>
    </location>
</feature>
<feature type="transmembrane region" description="Helical" evidence="8">
    <location>
        <begin position="240"/>
        <end position="261"/>
    </location>
</feature>
<reference evidence="10" key="1">
    <citation type="submission" date="2022-11" db="EMBL/GenBank/DDBJ databases">
        <title>Biodiversity and phylogenetic relationships of bacteria.</title>
        <authorList>
            <person name="Machado R.A.R."/>
            <person name="Bhat A."/>
            <person name="Loulou A."/>
            <person name="Kallel S."/>
        </authorList>
    </citation>
    <scope>NUCLEOTIDE SEQUENCE</scope>
    <source>
        <strain evidence="10">K-TC2</strain>
    </source>
</reference>
<evidence type="ECO:0000256" key="4">
    <source>
        <dbReference type="ARBA" id="ARBA00022692"/>
    </source>
</evidence>
<evidence type="ECO:0000313" key="10">
    <source>
        <dbReference type="EMBL" id="MCX5572069.1"/>
    </source>
</evidence>